<dbReference type="GO" id="GO:0016491">
    <property type="term" value="F:oxidoreductase activity"/>
    <property type="evidence" value="ECO:0007669"/>
    <property type="project" value="UniProtKB-KW"/>
</dbReference>
<dbReference type="InterPro" id="IPR029479">
    <property type="entry name" value="Nitroreductase"/>
</dbReference>
<evidence type="ECO:0000256" key="2">
    <source>
        <dbReference type="ARBA" id="ARBA00023002"/>
    </source>
</evidence>
<accession>U2TMT8</accession>
<dbReference type="InterPro" id="IPR000415">
    <property type="entry name" value="Nitroreductase-like"/>
</dbReference>
<dbReference type="Gene3D" id="2.20.180.10">
    <property type="entry name" value="putative fmn-dependent nitroreductase like domains"/>
    <property type="match status" value="1"/>
</dbReference>
<organism evidence="4 5">
    <name type="scientific">Olsenella profusa F0195</name>
    <dbReference type="NCBI Taxonomy" id="1125712"/>
    <lineage>
        <taxon>Bacteria</taxon>
        <taxon>Bacillati</taxon>
        <taxon>Actinomycetota</taxon>
        <taxon>Coriobacteriia</taxon>
        <taxon>Coriobacteriales</taxon>
        <taxon>Atopobiaceae</taxon>
        <taxon>Olsenella</taxon>
    </lineage>
</organism>
<keyword evidence="2" id="KW-0560">Oxidoreductase</keyword>
<dbReference type="STRING" id="1125712.HMPREF1316_2310"/>
<dbReference type="Pfam" id="PF00881">
    <property type="entry name" value="Nitroreductase"/>
    <property type="match status" value="2"/>
</dbReference>
<name>U2TMT8_9ACTN</name>
<dbReference type="RefSeq" id="WP_021726524.1">
    <property type="nucleotide sequence ID" value="NZ_AWEZ01000059.1"/>
</dbReference>
<keyword evidence="5" id="KW-1185">Reference proteome</keyword>
<dbReference type="InterPro" id="IPR023312">
    <property type="entry name" value="Put_nitroreductase_C_bac"/>
</dbReference>
<dbReference type="Gene3D" id="3.40.109.10">
    <property type="entry name" value="NADH Oxidase"/>
    <property type="match status" value="1"/>
</dbReference>
<proteinExistence type="inferred from homology"/>
<comment type="caution">
    <text evidence="4">The sequence shown here is derived from an EMBL/GenBank/DDBJ whole genome shotgun (WGS) entry which is preliminary data.</text>
</comment>
<dbReference type="PANTHER" id="PTHR43673:SF10">
    <property type="entry name" value="NADH DEHYDROGENASE_NAD(P)H NITROREDUCTASE XCC3605-RELATED"/>
    <property type="match status" value="1"/>
</dbReference>
<dbReference type="PATRIC" id="fig|1125712.3.peg.1660"/>
<evidence type="ECO:0000259" key="3">
    <source>
        <dbReference type="Pfam" id="PF00881"/>
    </source>
</evidence>
<protein>
    <submittedName>
        <fullName evidence="4">Nitroreductase family protein</fullName>
    </submittedName>
</protein>
<evidence type="ECO:0000313" key="5">
    <source>
        <dbReference type="Proteomes" id="UP000016638"/>
    </source>
</evidence>
<sequence length="195" mass="21363">MAMAYDEFLELARASRSYRRFDPGRPIPWDDLLALVAAARLAPSGNNMQQLRFRLVTDADAVAYCCAHHGWAARYREWAGPKEGERPCAYIAVCVPRQMVTTPIRLVDVGIAAQTLMLAATARGMGGCMIRSFDATIDERLGLDRQGLACALLLALGYPAETVELDDAQGGDVAYWRDGADVHHVPKLSVKELLA</sequence>
<dbReference type="eggNOG" id="COG0778">
    <property type="taxonomic scope" value="Bacteria"/>
</dbReference>
<comment type="similarity">
    <text evidence="1">Belongs to the nitroreductase family.</text>
</comment>
<dbReference type="AlphaFoldDB" id="U2TMT8"/>
<dbReference type="SUPFAM" id="SSF55469">
    <property type="entry name" value="FMN-dependent nitroreductase-like"/>
    <property type="match status" value="1"/>
</dbReference>
<dbReference type="EMBL" id="AWEZ01000059">
    <property type="protein sequence ID" value="ERL07478.1"/>
    <property type="molecule type" value="Genomic_DNA"/>
</dbReference>
<gene>
    <name evidence="4" type="ORF">HMPREF1316_2310</name>
</gene>
<dbReference type="Proteomes" id="UP000016638">
    <property type="component" value="Unassembled WGS sequence"/>
</dbReference>
<feature type="domain" description="Nitroreductase" evidence="3">
    <location>
        <begin position="105"/>
        <end position="158"/>
    </location>
</feature>
<reference evidence="4 5" key="1">
    <citation type="submission" date="2013-08" db="EMBL/GenBank/DDBJ databases">
        <authorList>
            <person name="Durkin A.S."/>
            <person name="Haft D.R."/>
            <person name="McCorrison J."/>
            <person name="Torralba M."/>
            <person name="Gillis M."/>
            <person name="Haft D.H."/>
            <person name="Methe B."/>
            <person name="Sutton G."/>
            <person name="Nelson K.E."/>
        </authorList>
    </citation>
    <scope>NUCLEOTIDE SEQUENCE [LARGE SCALE GENOMIC DNA]</scope>
    <source>
        <strain evidence="4 5">F0195</strain>
    </source>
</reference>
<feature type="domain" description="Nitroreductase" evidence="3">
    <location>
        <begin position="15"/>
        <end position="62"/>
    </location>
</feature>
<evidence type="ECO:0000313" key="4">
    <source>
        <dbReference type="EMBL" id="ERL07478.1"/>
    </source>
</evidence>
<dbReference type="PANTHER" id="PTHR43673">
    <property type="entry name" value="NAD(P)H NITROREDUCTASE YDGI-RELATED"/>
    <property type="match status" value="1"/>
</dbReference>
<evidence type="ECO:0000256" key="1">
    <source>
        <dbReference type="ARBA" id="ARBA00007118"/>
    </source>
</evidence>